<dbReference type="Proteomes" id="UP001590951">
    <property type="component" value="Unassembled WGS sequence"/>
</dbReference>
<feature type="compositionally biased region" description="Pro residues" evidence="8">
    <location>
        <begin position="1"/>
        <end position="11"/>
    </location>
</feature>
<dbReference type="Gene3D" id="3.30.40.10">
    <property type="entry name" value="Zinc/RING finger domain, C3HC4 (zinc finger)"/>
    <property type="match status" value="1"/>
</dbReference>
<organism evidence="11 12">
    <name type="scientific">Lepraria finkii</name>
    <dbReference type="NCBI Taxonomy" id="1340010"/>
    <lineage>
        <taxon>Eukaryota</taxon>
        <taxon>Fungi</taxon>
        <taxon>Dikarya</taxon>
        <taxon>Ascomycota</taxon>
        <taxon>Pezizomycotina</taxon>
        <taxon>Lecanoromycetes</taxon>
        <taxon>OSLEUM clade</taxon>
        <taxon>Lecanoromycetidae</taxon>
        <taxon>Lecanorales</taxon>
        <taxon>Lecanorineae</taxon>
        <taxon>Stereocaulaceae</taxon>
        <taxon>Lepraria</taxon>
    </lineage>
</organism>
<evidence type="ECO:0000256" key="9">
    <source>
        <dbReference type="SAM" id="Phobius"/>
    </source>
</evidence>
<reference evidence="11 12" key="1">
    <citation type="submission" date="2024-09" db="EMBL/GenBank/DDBJ databases">
        <title>Rethinking Asexuality: The Enigmatic Case of Functional Sexual Genes in Lepraria (Stereocaulaceae).</title>
        <authorList>
            <person name="Doellman M."/>
            <person name="Sun Y."/>
            <person name="Barcenas-Pena A."/>
            <person name="Lumbsch H.T."/>
            <person name="Grewe F."/>
        </authorList>
    </citation>
    <scope>NUCLEOTIDE SEQUENCE [LARGE SCALE GENOMIC DNA]</scope>
    <source>
        <strain evidence="11 12">Grewe 0041</strain>
    </source>
</reference>
<evidence type="ECO:0000256" key="6">
    <source>
        <dbReference type="ARBA" id="ARBA00022989"/>
    </source>
</evidence>
<name>A0ABR4B8T6_9LECA</name>
<feature type="region of interest" description="Disordered" evidence="8">
    <location>
        <begin position="308"/>
        <end position="332"/>
    </location>
</feature>
<evidence type="ECO:0000313" key="11">
    <source>
        <dbReference type="EMBL" id="KAL2054266.1"/>
    </source>
</evidence>
<evidence type="ECO:0000313" key="12">
    <source>
        <dbReference type="Proteomes" id="UP001590951"/>
    </source>
</evidence>
<keyword evidence="3" id="KW-0479">Metal-binding</keyword>
<feature type="compositionally biased region" description="Low complexity" evidence="8">
    <location>
        <begin position="12"/>
        <end position="46"/>
    </location>
</feature>
<comment type="subcellular location">
    <subcellularLocation>
        <location evidence="1">Membrane</location>
        <topology evidence="1">Multi-pass membrane protein</topology>
    </subcellularLocation>
</comment>
<keyword evidence="12" id="KW-1185">Reference proteome</keyword>
<evidence type="ECO:0000256" key="1">
    <source>
        <dbReference type="ARBA" id="ARBA00004141"/>
    </source>
</evidence>
<dbReference type="PROSITE" id="PS51292">
    <property type="entry name" value="ZF_RING_CH"/>
    <property type="match status" value="1"/>
</dbReference>
<proteinExistence type="predicted"/>
<evidence type="ECO:0000256" key="4">
    <source>
        <dbReference type="ARBA" id="ARBA00022771"/>
    </source>
</evidence>
<accession>A0ABR4B8T6</accession>
<keyword evidence="4" id="KW-0863">Zinc-finger</keyword>
<keyword evidence="5" id="KW-0862">Zinc</keyword>
<dbReference type="Pfam" id="PF12906">
    <property type="entry name" value="RINGv"/>
    <property type="match status" value="1"/>
</dbReference>
<gene>
    <name evidence="11" type="ORF">ABVK25_005407</name>
</gene>
<keyword evidence="7 9" id="KW-0472">Membrane</keyword>
<feature type="domain" description="RING-CH-type" evidence="10">
    <location>
        <begin position="83"/>
        <end position="155"/>
    </location>
</feature>
<dbReference type="EMBL" id="JBHFEH010000016">
    <property type="protein sequence ID" value="KAL2054266.1"/>
    <property type="molecule type" value="Genomic_DNA"/>
</dbReference>
<keyword evidence="2 9" id="KW-0812">Transmembrane</keyword>
<dbReference type="InterPro" id="IPR013083">
    <property type="entry name" value="Znf_RING/FYVE/PHD"/>
</dbReference>
<evidence type="ECO:0000256" key="7">
    <source>
        <dbReference type="ARBA" id="ARBA00023136"/>
    </source>
</evidence>
<comment type="caution">
    <text evidence="11">The sequence shown here is derived from an EMBL/GenBank/DDBJ whole genome shotgun (WGS) entry which is preliminary data.</text>
</comment>
<dbReference type="SMART" id="SM00744">
    <property type="entry name" value="RINGv"/>
    <property type="match status" value="1"/>
</dbReference>
<sequence>MASRPPMPSLPPRQQSSQQRASSPTAPNAASSQQRRRSSIPQSTTSEDSQTVFLNHPSSSESSPKPEDKQRQASPRRKPQRVPTSQEPRKCWICFSDETEDNPTLSDWRSPCPCALTAHEACLLDWVAAEETTNSRTSGRKMIQCPQCKEPITVARPRSLVVEGMQAVERATVRLLVPFAVVTVLGTVITGCWMHGFSTVYLILGPEDAEVLLGIDSHMSMNSNWGLSLPFIPLTLFVARTTMADNLLPILPIFYFASNTPRCDGPLWPPSMAMTMATLPYIRAAYNGFYIRVLAPKEKAWVKEIQPRAGENGENEEQGQEEQANNEGGNGMDFEVDLQLEIIEDEEEEVEQDRQQQERPARNRPAEGQGGANQNQDQNRHLGHEHHNHVHAVQRPGAILFEPLKSAQAIIGALVFPSISAAMGALLKAVLPITWTTPPSRWDRYPTGFLQSRFGRSIVGGCLFIMLKDTLSLYSKYRLAQNHRMRRIVDYKPTKAKQKAGARSS</sequence>
<dbReference type="InterPro" id="IPR011016">
    <property type="entry name" value="Znf_RING-CH"/>
</dbReference>
<keyword evidence="6 9" id="KW-1133">Transmembrane helix</keyword>
<evidence type="ECO:0000259" key="10">
    <source>
        <dbReference type="PROSITE" id="PS51292"/>
    </source>
</evidence>
<evidence type="ECO:0000256" key="3">
    <source>
        <dbReference type="ARBA" id="ARBA00022723"/>
    </source>
</evidence>
<feature type="compositionally biased region" description="Basic and acidic residues" evidence="8">
    <location>
        <begin position="352"/>
        <end position="365"/>
    </location>
</feature>
<evidence type="ECO:0000256" key="5">
    <source>
        <dbReference type="ARBA" id="ARBA00022833"/>
    </source>
</evidence>
<feature type="transmembrane region" description="Helical" evidence="9">
    <location>
        <begin position="175"/>
        <end position="204"/>
    </location>
</feature>
<dbReference type="SUPFAM" id="SSF57850">
    <property type="entry name" value="RING/U-box"/>
    <property type="match status" value="1"/>
</dbReference>
<evidence type="ECO:0000256" key="8">
    <source>
        <dbReference type="SAM" id="MobiDB-lite"/>
    </source>
</evidence>
<feature type="region of interest" description="Disordered" evidence="8">
    <location>
        <begin position="347"/>
        <end position="380"/>
    </location>
</feature>
<evidence type="ECO:0000256" key="2">
    <source>
        <dbReference type="ARBA" id="ARBA00022692"/>
    </source>
</evidence>
<protein>
    <recommendedName>
        <fullName evidence="10">RING-CH-type domain-containing protein</fullName>
    </recommendedName>
</protein>
<feature type="region of interest" description="Disordered" evidence="8">
    <location>
        <begin position="1"/>
        <end position="84"/>
    </location>
</feature>
<dbReference type="PANTHER" id="PTHR46283">
    <property type="entry name" value="E3 UBIQUITIN-PROTEIN LIGASE MARCH5"/>
    <property type="match status" value="1"/>
</dbReference>